<sequence>MTGWIATITLWTLLAPSQGLRIGGPMPLEPQSARFDGRTVIFESKSITCRLTAWEPNQLRDHLKMMGIDDDTVSRLGVDQVIDRAVTYMVQFENRSEHTLLFNPDQIQLVDKNEGPVATLLEMADLWPISLPEFNRQQAELASLFARGTVEVQPGKTTQQLLVFRSIFDRPWPKRVDLQIRRLYAGIHSFDIACRYDIKNPKD</sequence>
<dbReference type="AlphaFoldDB" id="A0A8A4TR63"/>
<proteinExistence type="predicted"/>
<organism evidence="1 2">
    <name type="scientific">Sulfidibacter corallicola</name>
    <dbReference type="NCBI Taxonomy" id="2818388"/>
    <lineage>
        <taxon>Bacteria</taxon>
        <taxon>Pseudomonadati</taxon>
        <taxon>Acidobacteriota</taxon>
        <taxon>Holophagae</taxon>
        <taxon>Acanthopleuribacterales</taxon>
        <taxon>Acanthopleuribacteraceae</taxon>
        <taxon>Sulfidibacter</taxon>
    </lineage>
</organism>
<evidence type="ECO:0000313" key="1">
    <source>
        <dbReference type="EMBL" id="QTD51471.1"/>
    </source>
</evidence>
<accession>A0A8A4TR63</accession>
<dbReference type="KEGG" id="scor:J3U87_03290"/>
<reference evidence="1" key="1">
    <citation type="submission" date="2021-03" db="EMBL/GenBank/DDBJ databases">
        <title>Acanthopleuribacteraceae sp. M133.</title>
        <authorList>
            <person name="Wang G."/>
        </authorList>
    </citation>
    <scope>NUCLEOTIDE SEQUENCE</scope>
    <source>
        <strain evidence="1">M133</strain>
    </source>
</reference>
<dbReference type="Proteomes" id="UP000663929">
    <property type="component" value="Chromosome"/>
</dbReference>
<gene>
    <name evidence="1" type="ORF">J3U87_03290</name>
</gene>
<protein>
    <submittedName>
        <fullName evidence="1">Uncharacterized protein</fullName>
    </submittedName>
</protein>
<dbReference type="RefSeq" id="WP_237381599.1">
    <property type="nucleotide sequence ID" value="NZ_CP071793.1"/>
</dbReference>
<name>A0A8A4TR63_SULCO</name>
<dbReference type="EMBL" id="CP071793">
    <property type="protein sequence ID" value="QTD51471.1"/>
    <property type="molecule type" value="Genomic_DNA"/>
</dbReference>
<evidence type="ECO:0000313" key="2">
    <source>
        <dbReference type="Proteomes" id="UP000663929"/>
    </source>
</evidence>
<keyword evidence="2" id="KW-1185">Reference proteome</keyword>